<feature type="compositionally biased region" description="Basic residues" evidence="1">
    <location>
        <begin position="25"/>
        <end position="35"/>
    </location>
</feature>
<proteinExistence type="evidence at transcript level"/>
<sequence>MEKQLLHPPILDRPRSWSPTQTAKLQRKALHRLRE</sequence>
<accession>I3SGG1</accession>
<reference evidence="2" key="1">
    <citation type="submission" date="2012-05" db="EMBL/GenBank/DDBJ databases">
        <authorList>
            <person name="Krishnakumar V."/>
            <person name="Cheung F."/>
            <person name="Xiao Y."/>
            <person name="Chan A."/>
            <person name="Moskal W.A."/>
            <person name="Town C.D."/>
        </authorList>
    </citation>
    <scope>NUCLEOTIDE SEQUENCE</scope>
</reference>
<feature type="compositionally biased region" description="Basic and acidic residues" evidence="1">
    <location>
        <begin position="1"/>
        <end position="15"/>
    </location>
</feature>
<dbReference type="AlphaFoldDB" id="I3SGG1"/>
<organism evidence="2">
    <name type="scientific">Lotus japonicus</name>
    <name type="common">Lotus corniculatus var. japonicus</name>
    <dbReference type="NCBI Taxonomy" id="34305"/>
    <lineage>
        <taxon>Eukaryota</taxon>
        <taxon>Viridiplantae</taxon>
        <taxon>Streptophyta</taxon>
        <taxon>Embryophyta</taxon>
        <taxon>Tracheophyta</taxon>
        <taxon>Spermatophyta</taxon>
        <taxon>Magnoliopsida</taxon>
        <taxon>eudicotyledons</taxon>
        <taxon>Gunneridae</taxon>
        <taxon>Pentapetalae</taxon>
        <taxon>rosids</taxon>
        <taxon>fabids</taxon>
        <taxon>Fabales</taxon>
        <taxon>Fabaceae</taxon>
        <taxon>Papilionoideae</taxon>
        <taxon>50 kb inversion clade</taxon>
        <taxon>NPAAA clade</taxon>
        <taxon>Hologalegina</taxon>
        <taxon>robinioid clade</taxon>
        <taxon>Loteae</taxon>
        <taxon>Lotus</taxon>
    </lineage>
</organism>
<name>I3SGG1_LOTJA</name>
<evidence type="ECO:0000256" key="1">
    <source>
        <dbReference type="SAM" id="MobiDB-lite"/>
    </source>
</evidence>
<evidence type="ECO:0000313" key="2">
    <source>
        <dbReference type="EMBL" id="AFK39353.1"/>
    </source>
</evidence>
<protein>
    <submittedName>
        <fullName evidence="2">Uncharacterized protein</fullName>
    </submittedName>
</protein>
<feature type="region of interest" description="Disordered" evidence="1">
    <location>
        <begin position="1"/>
        <end position="35"/>
    </location>
</feature>
<dbReference type="EMBL" id="BT139558">
    <property type="protein sequence ID" value="AFK39353.1"/>
    <property type="molecule type" value="mRNA"/>
</dbReference>